<keyword evidence="3" id="KW-1185">Reference proteome</keyword>
<feature type="domain" description="VOC" evidence="1">
    <location>
        <begin position="11"/>
        <end position="132"/>
    </location>
</feature>
<evidence type="ECO:0000259" key="1">
    <source>
        <dbReference type="PROSITE" id="PS51819"/>
    </source>
</evidence>
<dbReference type="PANTHER" id="PTHR36113">
    <property type="entry name" value="LYASE, PUTATIVE-RELATED-RELATED"/>
    <property type="match status" value="1"/>
</dbReference>
<dbReference type="EMBL" id="JADKYU010000297">
    <property type="protein sequence ID" value="MBF4983856.1"/>
    <property type="molecule type" value="Genomic_DNA"/>
</dbReference>
<comment type="caution">
    <text evidence="2">The sequence shown here is derived from an EMBL/GenBank/DDBJ whole genome shotgun (WGS) entry which is preliminary data.</text>
</comment>
<dbReference type="PROSITE" id="PS51819">
    <property type="entry name" value="VOC"/>
    <property type="match status" value="1"/>
</dbReference>
<name>A0ABS0A3C0_9FLAO</name>
<evidence type="ECO:0000313" key="3">
    <source>
        <dbReference type="Proteomes" id="UP001194729"/>
    </source>
</evidence>
<reference evidence="2 3" key="1">
    <citation type="submission" date="2020-11" db="EMBL/GenBank/DDBJ databases">
        <title>P. mediterranea TC4 genome.</title>
        <authorList>
            <person name="Molmeret M."/>
        </authorList>
    </citation>
    <scope>NUCLEOTIDE SEQUENCE [LARGE SCALE GENOMIC DNA]</scope>
    <source>
        <strain evidence="2 3">TC4</strain>
    </source>
</reference>
<evidence type="ECO:0000313" key="2">
    <source>
        <dbReference type="EMBL" id="MBF4983856.1"/>
    </source>
</evidence>
<dbReference type="PANTHER" id="PTHR36113:SF3">
    <property type="entry name" value="SLL5075 PROTEIN"/>
    <property type="match status" value="1"/>
</dbReference>
<proteinExistence type="predicted"/>
<gene>
    <name evidence="2" type="ORF">FNJ87_05745</name>
</gene>
<dbReference type="Proteomes" id="UP001194729">
    <property type="component" value="Unassembled WGS sequence"/>
</dbReference>
<dbReference type="SUPFAM" id="SSF54593">
    <property type="entry name" value="Glyoxalase/Bleomycin resistance protein/Dihydroxybiphenyl dioxygenase"/>
    <property type="match status" value="1"/>
</dbReference>
<sequence>MNVHEDNGMFKFNHIALAVKDVAISIAFYQQLFDFKEIANTASSSNTRWLSLDGYHQLHLIPRPEVKINTNKAIHFALSTIEFQTFIIKLKQLKINYSDWLGTTHKNYRRKDGIQQVYLQDPDGYWIEINNDI</sequence>
<dbReference type="Pfam" id="PF00903">
    <property type="entry name" value="Glyoxalase"/>
    <property type="match status" value="1"/>
</dbReference>
<dbReference type="InterPro" id="IPR037523">
    <property type="entry name" value="VOC_core"/>
</dbReference>
<dbReference type="InterPro" id="IPR029068">
    <property type="entry name" value="Glyas_Bleomycin-R_OHBP_Dase"/>
</dbReference>
<dbReference type="Gene3D" id="3.10.180.10">
    <property type="entry name" value="2,3-Dihydroxybiphenyl 1,2-Dioxygenase, domain 1"/>
    <property type="match status" value="1"/>
</dbReference>
<dbReference type="InterPro" id="IPR051332">
    <property type="entry name" value="Fosfomycin_Res_Enzymes"/>
</dbReference>
<organism evidence="2 3">
    <name type="scientific">Nonlabens mediterrranea</name>
    <dbReference type="NCBI Taxonomy" id="1419947"/>
    <lineage>
        <taxon>Bacteria</taxon>
        <taxon>Pseudomonadati</taxon>
        <taxon>Bacteroidota</taxon>
        <taxon>Flavobacteriia</taxon>
        <taxon>Flavobacteriales</taxon>
        <taxon>Flavobacteriaceae</taxon>
        <taxon>Nonlabens</taxon>
    </lineage>
</organism>
<dbReference type="InterPro" id="IPR004360">
    <property type="entry name" value="Glyas_Fos-R_dOase_dom"/>
</dbReference>
<protein>
    <submittedName>
        <fullName evidence="2">VOC family protein</fullName>
    </submittedName>
</protein>
<accession>A0ABS0A3C0</accession>